<dbReference type="GO" id="GO:0000272">
    <property type="term" value="P:polysaccharide catabolic process"/>
    <property type="evidence" value="ECO:0007669"/>
    <property type="project" value="InterPro"/>
</dbReference>
<evidence type="ECO:0000259" key="3">
    <source>
        <dbReference type="Pfam" id="PF14478"/>
    </source>
</evidence>
<name>C8VYC7_DESAS</name>
<dbReference type="STRING" id="485916.Dtox_1972"/>
<keyword evidence="1" id="KW-0732">Signal</keyword>
<evidence type="ECO:0000313" key="4">
    <source>
        <dbReference type="EMBL" id="ACV62808.1"/>
    </source>
</evidence>
<accession>C8VYC7</accession>
<dbReference type="Gene3D" id="1.10.1330.10">
    <property type="entry name" value="Dockerin domain"/>
    <property type="match status" value="1"/>
</dbReference>
<dbReference type="Pfam" id="PF14478">
    <property type="entry name" value="DUF4430"/>
    <property type="match status" value="1"/>
</dbReference>
<dbReference type="GO" id="GO:0004553">
    <property type="term" value="F:hydrolase activity, hydrolyzing O-glycosyl compounds"/>
    <property type="evidence" value="ECO:0007669"/>
    <property type="project" value="InterPro"/>
</dbReference>
<dbReference type="InterPro" id="IPR025883">
    <property type="entry name" value="Cadherin-like_domain"/>
</dbReference>
<proteinExistence type="predicted"/>
<dbReference type="eggNOG" id="ENOG5033VNS">
    <property type="taxonomic scope" value="Bacteria"/>
</dbReference>
<dbReference type="RefSeq" id="WP_015757513.1">
    <property type="nucleotide sequence ID" value="NC_013216.1"/>
</dbReference>
<dbReference type="CDD" id="cd14254">
    <property type="entry name" value="Dockerin_II"/>
    <property type="match status" value="1"/>
</dbReference>
<reference evidence="4 5" key="1">
    <citation type="journal article" date="2009" name="Stand. Genomic Sci.">
        <title>Complete genome sequence of Desulfotomaculum acetoxidans type strain (5575).</title>
        <authorList>
            <person name="Spring S."/>
            <person name="Lapidus A."/>
            <person name="Schroder M."/>
            <person name="Gleim D."/>
            <person name="Sims D."/>
            <person name="Meincke L."/>
            <person name="Glavina Del Rio T."/>
            <person name="Tice H."/>
            <person name="Copeland A."/>
            <person name="Cheng J.F."/>
            <person name="Lucas S."/>
            <person name="Chen F."/>
            <person name="Nolan M."/>
            <person name="Bruce D."/>
            <person name="Goodwin L."/>
            <person name="Pitluck S."/>
            <person name="Ivanova N."/>
            <person name="Mavromatis K."/>
            <person name="Mikhailova N."/>
            <person name="Pati A."/>
            <person name="Chen A."/>
            <person name="Palaniappan K."/>
            <person name="Land M."/>
            <person name="Hauser L."/>
            <person name="Chang Y.J."/>
            <person name="Jeffries C.D."/>
            <person name="Chain P."/>
            <person name="Saunders E."/>
            <person name="Brettin T."/>
            <person name="Detter J.C."/>
            <person name="Goker M."/>
            <person name="Bristow J."/>
            <person name="Eisen J.A."/>
            <person name="Markowitz V."/>
            <person name="Hugenholtz P."/>
            <person name="Kyrpides N.C."/>
            <person name="Klenk H.P."/>
            <person name="Han C."/>
        </authorList>
    </citation>
    <scope>NUCLEOTIDE SEQUENCE [LARGE SCALE GENOMIC DNA]</scope>
    <source>
        <strain evidence="5">ATCC 49208 / DSM 771 / VKM B-1644</strain>
    </source>
</reference>
<evidence type="ECO:0008006" key="6">
    <source>
        <dbReference type="Google" id="ProtNLM"/>
    </source>
</evidence>
<feature type="signal peptide" evidence="1">
    <location>
        <begin position="1"/>
        <end position="30"/>
    </location>
</feature>
<organism evidence="4 5">
    <name type="scientific">Desulfofarcimen acetoxidans (strain ATCC 49208 / DSM 771 / KCTC 5769 / VKM B-1644 / 5575)</name>
    <name type="common">Desulfotomaculum acetoxidans</name>
    <dbReference type="NCBI Taxonomy" id="485916"/>
    <lineage>
        <taxon>Bacteria</taxon>
        <taxon>Bacillati</taxon>
        <taxon>Bacillota</taxon>
        <taxon>Clostridia</taxon>
        <taxon>Eubacteriales</taxon>
        <taxon>Peptococcaceae</taxon>
        <taxon>Desulfofarcimen</taxon>
    </lineage>
</organism>
<dbReference type="PROSITE" id="PS00018">
    <property type="entry name" value="EF_HAND_1"/>
    <property type="match status" value="1"/>
</dbReference>
<protein>
    <recommendedName>
        <fullName evidence="6">Dockerin domain-containing protein</fullName>
    </recommendedName>
</protein>
<dbReference type="Gene3D" id="2.170.130.30">
    <property type="match status" value="1"/>
</dbReference>
<dbReference type="EMBL" id="CP001720">
    <property type="protein sequence ID" value="ACV62808.1"/>
    <property type="molecule type" value="Genomic_DNA"/>
</dbReference>
<dbReference type="SUPFAM" id="SSF63446">
    <property type="entry name" value="Type I dockerin domain"/>
    <property type="match status" value="1"/>
</dbReference>
<evidence type="ECO:0000313" key="5">
    <source>
        <dbReference type="Proteomes" id="UP000002217"/>
    </source>
</evidence>
<dbReference type="OrthoDB" id="3171015at2"/>
<dbReference type="HOGENOM" id="CLU_248610_0_0_9"/>
<dbReference type="Pfam" id="PF12733">
    <property type="entry name" value="Cadherin-like"/>
    <property type="match status" value="1"/>
</dbReference>
<dbReference type="Pfam" id="PF00404">
    <property type="entry name" value="Dockerin_1"/>
    <property type="match status" value="1"/>
</dbReference>
<dbReference type="KEGG" id="dae:Dtox_1972"/>
<keyword evidence="5" id="KW-1185">Reference proteome</keyword>
<dbReference type="InterPro" id="IPR018247">
    <property type="entry name" value="EF_Hand_1_Ca_BS"/>
</dbReference>
<dbReference type="InterPro" id="IPR002105">
    <property type="entry name" value="Dockerin_1_rpt"/>
</dbReference>
<gene>
    <name evidence="4" type="ordered locus">Dtox_1972</name>
</gene>
<feature type="domain" description="Transcobalamin-like C-terminal" evidence="3">
    <location>
        <begin position="1341"/>
        <end position="1412"/>
    </location>
</feature>
<sequence length="1502" mass="162429">MVLNWKKAMYTALMLLAAFILALAMLPAQSAWTNQEAATDSVVTATYNDLDMVVPAEDEIAKSSVAAATYSCSVEVQYPKTASRNGGLIDDNAGDAIEIYNSAGEPVPVTAPEDTQTGKKIIFNAEPGKYKFKVYYTKDGVRTVGGEGTFEVVDVQGKQTFYLGYFNIKVGIDPETGKAPGFNIVLRNSQGEIQNPGMVIGAEDGQGDIEHSYIVLACDGSNPYYWDATPVNDAFSPKDGSFSWSRLNAVVLGSKKTERVAITRSIETTFQVTKGADLRVFRKGKAHFIPFTEYTPTYMGTTGDEKYDIYKFNIPSGADGIHYEAGGGEWLKQCQCFTVNPGGTDLTITLDLAVLDNSHRVDNGFIDDNLYMNLDDSKYVVLKKGESFDLFPIRVWQAQLGVVDNYFVEPDYHVEVMGGSVSEQWTGKPGRELLKVTGKQTGISIIKISYDALGWLESPGNVISGSYSPPSGIKYYFNAIDPINTGIVVVNVVDDADSGNAANIKTNIDQREYDTVYFDKNKSDSAPYTFKPTADSGTISVRVHDPLHNTGWGEGWTSCAANPDGSFTVNLKEGRSIIEVSAGDSVRYHVVNAKGLQVNIVNKSNPDWKPGEPFNLGETASVSFEGLEIPIQKIAGIYNPGYPYTQYVQYETQDGRLCLGPPTQYDITSYNTVSVLLSEPGEFLLHKGRIHCGHLGSALNAHRNISPSGVMPNFNASEGENNPLFSTLPDITFEVQDNEFASEQAKLEYAALKELFYNYYGPNYAPLEGINSSQLNITGIDISNNNLSVYIYPKNNDVSVKARCWFQSNPGNVTETNMPIRDNGIASGILIGAVTGPDVGYGELTLTPLDPEKGYPITYTFRLVFDEGIGKYPYITGIKINPVNGTQDMNFQHGKLRAVAEEDLGYGFLSTRHEFTATVPYSTDKIIITASPLTEGEVTTAVTVNGEALGGSGISQEISLNEGENTITVAGSVYSNETPVQYTLLVTREKAPNKVTFEGAEGGRLVIKSAGGKTMTANEDGSYYLPVGQGYIYYYGRNGYLTATGTFDVTESTTGITLPALTEHQQSDGKVTVSAVSLNSVLRDKQEVSYKAGEATDLASAGYVEYNNGGYTVLHALIDAFNQGNTKIPFTCARGNLTPDIAINGNTAEGAGWVCEVAGKELSGDKLASTLVKNGDRIVYYYNANFAGMQNAWFEETNVTVTQGEDAELTLVGADVKNDGGGVAGISGAKILVNSQNTGLSTGAGGSVTLPGSLIDTPGQYIVTAVKENEDGNNTLVYNQAIIRVNKTASGGSGTTVKFRLIGDSLHGGGCDDHSQYLNWIKTKNYSFSGSSVTVYQVFMRALEEAGLEQTGAENNYVSGIYAPAGYGGYLLREFDNGPNSGWMYTVNGDHPNVGLKYCYVTNGDSIVWHYTDDYRLETSFEGNTPLYPNRWLEAEDVDPPSAGGETDCDLNSDGSVDVLDMILVGQHIGESGDPGWCSLDLNQDGHVDLLDMVLIGQNFTI</sequence>
<evidence type="ECO:0000259" key="2">
    <source>
        <dbReference type="Pfam" id="PF12733"/>
    </source>
</evidence>
<feature type="chain" id="PRO_5002991811" description="Dockerin domain-containing protein" evidence="1">
    <location>
        <begin position="31"/>
        <end position="1502"/>
    </location>
</feature>
<dbReference type="InterPro" id="IPR027954">
    <property type="entry name" value="Transcobalamin-like_C"/>
</dbReference>
<dbReference type="Proteomes" id="UP000002217">
    <property type="component" value="Chromosome"/>
</dbReference>
<evidence type="ECO:0000256" key="1">
    <source>
        <dbReference type="SAM" id="SignalP"/>
    </source>
</evidence>
<feature type="domain" description="Cadherin-like beta-sandwich-like" evidence="2">
    <location>
        <begin position="907"/>
        <end position="989"/>
    </location>
</feature>
<dbReference type="InterPro" id="IPR036439">
    <property type="entry name" value="Dockerin_dom_sf"/>
</dbReference>